<keyword evidence="3 4" id="KW-0418">Kinase</keyword>
<accession>A0ABR7IB49</accession>
<proteinExistence type="inferred from homology"/>
<organism evidence="5 6">
    <name type="scientific">Roseburia yibonii</name>
    <dbReference type="NCBI Taxonomy" id="2763063"/>
    <lineage>
        <taxon>Bacteria</taxon>
        <taxon>Bacillati</taxon>
        <taxon>Bacillota</taxon>
        <taxon>Clostridia</taxon>
        <taxon>Lachnospirales</taxon>
        <taxon>Lachnospiraceae</taxon>
        <taxon>Roseburia</taxon>
    </lineage>
</organism>
<dbReference type="NCBIfam" id="TIGR00045">
    <property type="entry name" value="glycerate kinase"/>
    <property type="match status" value="1"/>
</dbReference>
<evidence type="ECO:0000256" key="2">
    <source>
        <dbReference type="ARBA" id="ARBA00022679"/>
    </source>
</evidence>
<protein>
    <submittedName>
        <fullName evidence="5">Glycerate kinase</fullName>
    </submittedName>
</protein>
<sequence length="380" mass="39072">MNVVIAIDSFKGSLTSMEAGKSAADGIKKVHPDAEVAVCPLADGGEGTVEALTAGCGGIFTEVTVTGPLGKPVSCRYGILEESQTAIIEMSGAAGITLISSNERNPLATTTYGVGEVIRDAVGRGCRHFVVGIGGSATNDGGIGMLQALGFGFLDKNGRQIRLGASGLADLCTITDDNVLPELSECTFRVACDVTNPLCGEHGCSAVFGPQKGATPTMIDQMDHWLSGYAALAGKKYPKADPCHAGAGAAGGLGFAFLTFLNATLESGIQIVLDETHLSDHIKKADIVITGEGCLDGQTVMGKAPIGVAGIAKSFGKPVIAFSGCVTQEAYTCNAAGIDAFFPIQRGAVSLADAMNKKNAAENLCDTVEQVFRLIRTFSV</sequence>
<dbReference type="Pfam" id="PF02595">
    <property type="entry name" value="Gly_kinase"/>
    <property type="match status" value="1"/>
</dbReference>
<dbReference type="InterPro" id="IPR018197">
    <property type="entry name" value="Glycerate_kinase_RE-like"/>
</dbReference>
<evidence type="ECO:0000313" key="5">
    <source>
        <dbReference type="EMBL" id="MBC5754171.1"/>
    </source>
</evidence>
<dbReference type="RefSeq" id="WP_186982291.1">
    <property type="nucleotide sequence ID" value="NZ_JACOQH010000006.1"/>
</dbReference>
<keyword evidence="6" id="KW-1185">Reference proteome</keyword>
<reference evidence="5 6" key="1">
    <citation type="submission" date="2020-08" db="EMBL/GenBank/DDBJ databases">
        <title>Genome public.</title>
        <authorList>
            <person name="Liu C."/>
            <person name="Sun Q."/>
        </authorList>
    </citation>
    <scope>NUCLEOTIDE SEQUENCE [LARGE SCALE GENOMIC DNA]</scope>
    <source>
        <strain evidence="5 6">BX0805</strain>
    </source>
</reference>
<evidence type="ECO:0000313" key="6">
    <source>
        <dbReference type="Proteomes" id="UP000621540"/>
    </source>
</evidence>
<evidence type="ECO:0000256" key="4">
    <source>
        <dbReference type="PIRNR" id="PIRNR006078"/>
    </source>
</evidence>
<keyword evidence="2 4" id="KW-0808">Transferase</keyword>
<dbReference type="PIRSF" id="PIRSF006078">
    <property type="entry name" value="GlxK"/>
    <property type="match status" value="1"/>
</dbReference>
<dbReference type="Gene3D" id="3.90.1510.10">
    <property type="entry name" value="Glycerate kinase, domain 2"/>
    <property type="match status" value="1"/>
</dbReference>
<dbReference type="SUPFAM" id="SSF110738">
    <property type="entry name" value="Glycerate kinase I"/>
    <property type="match status" value="1"/>
</dbReference>
<dbReference type="InterPro" id="IPR004381">
    <property type="entry name" value="Glycerate_kinase"/>
</dbReference>
<name>A0ABR7IB49_9FIRM</name>
<dbReference type="Proteomes" id="UP000621540">
    <property type="component" value="Unassembled WGS sequence"/>
</dbReference>
<dbReference type="InterPro" id="IPR036129">
    <property type="entry name" value="Glycerate_kinase_sf"/>
</dbReference>
<dbReference type="PANTHER" id="PTHR21599">
    <property type="entry name" value="GLYCERATE KINASE"/>
    <property type="match status" value="1"/>
</dbReference>
<comment type="similarity">
    <text evidence="1 4">Belongs to the glycerate kinase type-1 family.</text>
</comment>
<dbReference type="Gene3D" id="3.40.50.10350">
    <property type="entry name" value="Glycerate kinase, domain 1"/>
    <property type="match status" value="1"/>
</dbReference>
<dbReference type="PANTHER" id="PTHR21599:SF0">
    <property type="entry name" value="GLYCERATE KINASE"/>
    <property type="match status" value="1"/>
</dbReference>
<gene>
    <name evidence="5" type="ORF">H8Z76_09145</name>
</gene>
<dbReference type="EMBL" id="JACOQH010000006">
    <property type="protein sequence ID" value="MBC5754171.1"/>
    <property type="molecule type" value="Genomic_DNA"/>
</dbReference>
<evidence type="ECO:0000256" key="1">
    <source>
        <dbReference type="ARBA" id="ARBA00006284"/>
    </source>
</evidence>
<dbReference type="GO" id="GO:0016301">
    <property type="term" value="F:kinase activity"/>
    <property type="evidence" value="ECO:0007669"/>
    <property type="project" value="UniProtKB-KW"/>
</dbReference>
<comment type="caution">
    <text evidence="5">The sequence shown here is derived from an EMBL/GenBank/DDBJ whole genome shotgun (WGS) entry which is preliminary data.</text>
</comment>
<dbReference type="InterPro" id="IPR018193">
    <property type="entry name" value="Glyc_kinase_flavodox-like_fold"/>
</dbReference>
<evidence type="ECO:0000256" key="3">
    <source>
        <dbReference type="ARBA" id="ARBA00022777"/>
    </source>
</evidence>